<keyword evidence="2" id="KW-1003">Cell membrane</keyword>
<protein>
    <submittedName>
        <fullName evidence="8">PLDc N-terminal domain-containing protein</fullName>
    </submittedName>
</protein>
<evidence type="ECO:0000256" key="4">
    <source>
        <dbReference type="ARBA" id="ARBA00022989"/>
    </source>
</evidence>
<keyword evidence="3 6" id="KW-0812">Transmembrane</keyword>
<gene>
    <name evidence="8" type="ORF">ABXS69_08930</name>
</gene>
<comment type="subcellular location">
    <subcellularLocation>
        <location evidence="1">Cell membrane</location>
        <topology evidence="1">Multi-pass membrane protein</topology>
    </subcellularLocation>
</comment>
<proteinExistence type="predicted"/>
<dbReference type="Pfam" id="PF13396">
    <property type="entry name" value="PLDc_N"/>
    <property type="match status" value="1"/>
</dbReference>
<name>A0AAU8N509_9ACTO</name>
<evidence type="ECO:0000256" key="1">
    <source>
        <dbReference type="ARBA" id="ARBA00004651"/>
    </source>
</evidence>
<sequence>MSSTMIAVLAAATVQVTLLVVALRRWSRTPADRFTLGRWPWLAIILLLSAAGPIAFLVAGRAPTEVVEAPRAERAPGAVEDAVAGIYGPRAR</sequence>
<organism evidence="8">
    <name type="scientific">Actinomyces timonensis</name>
    <dbReference type="NCBI Taxonomy" id="1288391"/>
    <lineage>
        <taxon>Bacteria</taxon>
        <taxon>Bacillati</taxon>
        <taxon>Actinomycetota</taxon>
        <taxon>Actinomycetes</taxon>
        <taxon>Actinomycetales</taxon>
        <taxon>Actinomycetaceae</taxon>
        <taxon>Actinomyces</taxon>
    </lineage>
</organism>
<evidence type="ECO:0000256" key="2">
    <source>
        <dbReference type="ARBA" id="ARBA00022475"/>
    </source>
</evidence>
<evidence type="ECO:0000256" key="3">
    <source>
        <dbReference type="ARBA" id="ARBA00022692"/>
    </source>
</evidence>
<dbReference type="RefSeq" id="WP_366180322.1">
    <property type="nucleotide sequence ID" value="NZ_CP159989.1"/>
</dbReference>
<evidence type="ECO:0000313" key="8">
    <source>
        <dbReference type="EMBL" id="XCP82073.1"/>
    </source>
</evidence>
<dbReference type="EMBL" id="CP159989">
    <property type="protein sequence ID" value="XCP82073.1"/>
    <property type="molecule type" value="Genomic_DNA"/>
</dbReference>
<dbReference type="GO" id="GO:0005886">
    <property type="term" value="C:plasma membrane"/>
    <property type="evidence" value="ECO:0007669"/>
    <property type="project" value="UniProtKB-SubCell"/>
</dbReference>
<dbReference type="AlphaFoldDB" id="A0AAU8N509"/>
<dbReference type="InterPro" id="IPR027379">
    <property type="entry name" value="CLS_N"/>
</dbReference>
<reference evidence="8" key="1">
    <citation type="submission" date="2024-05" db="EMBL/GenBank/DDBJ databases">
        <title>Draft genome assemblies of 36 bacteria isolated from hibernating arctic ground squirrels.</title>
        <authorList>
            <person name="McKee H."/>
            <person name="Mullen L."/>
            <person name="Drown D.M."/>
            <person name="Duddleston K.N."/>
        </authorList>
    </citation>
    <scope>NUCLEOTIDE SEQUENCE</scope>
    <source>
        <strain evidence="8">AR004</strain>
    </source>
</reference>
<keyword evidence="5 6" id="KW-0472">Membrane</keyword>
<feature type="transmembrane region" description="Helical" evidence="6">
    <location>
        <begin position="38"/>
        <end position="59"/>
    </location>
</feature>
<evidence type="ECO:0000256" key="5">
    <source>
        <dbReference type="ARBA" id="ARBA00023136"/>
    </source>
</evidence>
<accession>A0AAU8N509</accession>
<evidence type="ECO:0000256" key="6">
    <source>
        <dbReference type="SAM" id="Phobius"/>
    </source>
</evidence>
<keyword evidence="4 6" id="KW-1133">Transmembrane helix</keyword>
<evidence type="ECO:0000259" key="7">
    <source>
        <dbReference type="Pfam" id="PF13396"/>
    </source>
</evidence>
<feature type="domain" description="Cardiolipin synthase N-terminal" evidence="7">
    <location>
        <begin position="18"/>
        <end position="61"/>
    </location>
</feature>